<keyword evidence="3" id="KW-1185">Reference proteome</keyword>
<reference evidence="3" key="1">
    <citation type="journal article" date="2013" name="Nat. Genet.">
        <title>The duck genome and transcriptome provide insight into an avian influenza virus reservoir species.</title>
        <authorList>
            <person name="Huang Y."/>
            <person name="Li Y."/>
            <person name="Burt D.W."/>
            <person name="Chen H."/>
            <person name="Zhang Y."/>
            <person name="Qian W."/>
            <person name="Kim H."/>
            <person name="Gan S."/>
            <person name="Zhao Y."/>
            <person name="Li J."/>
            <person name="Yi K."/>
            <person name="Feng H."/>
            <person name="Zhu P."/>
            <person name="Li B."/>
            <person name="Liu Q."/>
            <person name="Fairley S."/>
            <person name="Magor K.E."/>
            <person name="Du Z."/>
            <person name="Hu X."/>
            <person name="Goodman L."/>
            <person name="Tafer H."/>
            <person name="Vignal A."/>
            <person name="Lee T."/>
            <person name="Kim K.W."/>
            <person name="Sheng Z."/>
            <person name="An Y."/>
            <person name="Searle S."/>
            <person name="Herrero J."/>
            <person name="Groenen M.A."/>
            <person name="Crooijmans R.P."/>
            <person name="Faraut T."/>
            <person name="Cai Q."/>
            <person name="Webster R.G."/>
            <person name="Aldridge J.R."/>
            <person name="Warren W.C."/>
            <person name="Bartschat S."/>
            <person name="Kehr S."/>
            <person name="Marz M."/>
            <person name="Stadler P.F."/>
            <person name="Smith J."/>
            <person name="Kraus R.H."/>
            <person name="Zhao Y."/>
            <person name="Ren L."/>
            <person name="Fei J."/>
            <person name="Morisson M."/>
            <person name="Kaiser P."/>
            <person name="Griffin D.K."/>
            <person name="Rao M."/>
            <person name="Pitel F."/>
            <person name="Wang J."/>
            <person name="Li N."/>
        </authorList>
    </citation>
    <scope>NUCLEOTIDE SEQUENCE [LARGE SCALE GENOMIC DNA]</scope>
</reference>
<protein>
    <submittedName>
        <fullName evidence="2">Uncharacterized protein</fullName>
    </submittedName>
</protein>
<sequence length="690" mass="75655">MTHSFVGEARAACHSVGCGLVVRCYVEGKYAKAFLLLEEVLQEELLVTVSRGNWGPESFRGMEGIQEPLLCHGCVAQDLNGAAGLGCPLGILLGDVCLSRWWPPLTVHPSCWGLSKPKNLMTIEGAQFPSDLPRCGSSFRCSLADLMPGALQNRRKKSSEAQISACRHTAASSPDLAASSLMLLGAVRGACTFFPILIVLHAQVALLWGLEKLWKTQARLAKYPGDLMCSITVDVNMLVVKSLIGSSKQRSSPELLNTLGATVLSQGSEKRSREMENLMKPSHAKHCLFHKALSVDIETIQIFQLQLLLFCVTVPGEGATMHFPFQNQCSNRTQKYGILDAISYMAGTSAGAKSPPGTLRACFARVEDANKNMFDIFPHIHANCRKHVAVVTRGQKKPKPQNQVCKRDFDVYDIFVSPQRCGIGKNTPVCRNKLTQVAPKFWAEAQGMFVGIGVQCVDAQYTEKNLKSSSKDENHHMNPGVFRGMTENHHLNTDHLWRLCSGLTVRAAVRPGEELHGEASLDEKSCPHSDFGEGGTGAAQLCPNFKNPLRIKEDACHFVMSVTEKNWKSVTQKECVPGAECQCFMSGHRKPLEDSDELFHHVFLSDGENSLFEPYMLPVMGGAFMDSPNEDFSTEYSLFNSSANVHAASSMQNPPEETSRSSNDAILLWIAIIATIGNIVVVGVVYAFTF</sequence>
<gene>
    <name evidence="2" type="ORF">Anapl_03319</name>
</gene>
<dbReference type="EMBL" id="KB743257">
    <property type="protein sequence ID" value="EOA99927.1"/>
    <property type="molecule type" value="Genomic_DNA"/>
</dbReference>
<evidence type="ECO:0000313" key="2">
    <source>
        <dbReference type="EMBL" id="EOA99927.1"/>
    </source>
</evidence>
<organism evidence="2 3">
    <name type="scientific">Anas platyrhynchos</name>
    <name type="common">Mallard</name>
    <name type="synonym">Anas boschas</name>
    <dbReference type="NCBI Taxonomy" id="8839"/>
    <lineage>
        <taxon>Eukaryota</taxon>
        <taxon>Metazoa</taxon>
        <taxon>Chordata</taxon>
        <taxon>Craniata</taxon>
        <taxon>Vertebrata</taxon>
        <taxon>Euteleostomi</taxon>
        <taxon>Archelosauria</taxon>
        <taxon>Archosauria</taxon>
        <taxon>Dinosauria</taxon>
        <taxon>Saurischia</taxon>
        <taxon>Theropoda</taxon>
        <taxon>Coelurosauria</taxon>
        <taxon>Aves</taxon>
        <taxon>Neognathae</taxon>
        <taxon>Galloanserae</taxon>
        <taxon>Anseriformes</taxon>
        <taxon>Anatidae</taxon>
        <taxon>Anatinae</taxon>
        <taxon>Anas</taxon>
    </lineage>
</organism>
<keyword evidence="1" id="KW-1133">Transmembrane helix</keyword>
<evidence type="ECO:0000313" key="3">
    <source>
        <dbReference type="Proteomes" id="UP000296049"/>
    </source>
</evidence>
<name>R0LHW0_ANAPL</name>
<keyword evidence="1" id="KW-0812">Transmembrane</keyword>
<evidence type="ECO:0000256" key="1">
    <source>
        <dbReference type="SAM" id="Phobius"/>
    </source>
</evidence>
<accession>R0LHW0</accession>
<proteinExistence type="predicted"/>
<dbReference type="AlphaFoldDB" id="R0LHW0"/>
<dbReference type="Proteomes" id="UP000296049">
    <property type="component" value="Unassembled WGS sequence"/>
</dbReference>
<keyword evidence="1" id="KW-0472">Membrane</keyword>
<feature type="transmembrane region" description="Helical" evidence="1">
    <location>
        <begin position="666"/>
        <end position="688"/>
    </location>
</feature>